<name>A0A2W2GV12_9ACTN</name>
<evidence type="ECO:0000256" key="2">
    <source>
        <dbReference type="ARBA" id="ARBA00022643"/>
    </source>
</evidence>
<dbReference type="PANTHER" id="PTHR42847">
    <property type="entry name" value="ALKANESULFONATE MONOOXYGENASE"/>
    <property type="match status" value="1"/>
</dbReference>
<sequence>MRLAISIPQTVGPGPFDPTALRAYLARAEELGFEGAWTTEQVIGSHPHLGPLETLSFAAACTTRIRLGCATLISSVHSPAHLAKTIATLDQLSLGRLDVGIAIGGRSRMLSAFGVDPDTFVARFAEGLRLMKDLWTLPRVDFEGRFWRLQGAAMEPKPYQRPHPPIWFGGGHPNALRRAVRLGDAFIGAGSVTTVQFAEHVRIIREALAEQRRDPAGFPIAKRVYIAVDDDAERARTRIAHALDDHYGYAGRPGLAPVAVAGTPGDCVAGLCAVVEAGAQMIVLNPLFDDLEQMERLATEVTPELG</sequence>
<dbReference type="Proteomes" id="UP000248544">
    <property type="component" value="Unassembled WGS sequence"/>
</dbReference>
<gene>
    <name evidence="6" type="ORF">C1I98_21315</name>
</gene>
<dbReference type="PANTHER" id="PTHR42847:SF4">
    <property type="entry name" value="ALKANESULFONATE MONOOXYGENASE-RELATED"/>
    <property type="match status" value="1"/>
</dbReference>
<comment type="caution">
    <text evidence="6">The sequence shown here is derived from an EMBL/GenBank/DDBJ whole genome shotgun (WGS) entry which is preliminary data.</text>
</comment>
<protein>
    <submittedName>
        <fullName evidence="6">LLM class F420-dependent oxidoreductase</fullName>
    </submittedName>
</protein>
<dbReference type="Pfam" id="PF00296">
    <property type="entry name" value="Bac_luciferase"/>
    <property type="match status" value="1"/>
</dbReference>
<keyword evidence="4" id="KW-0503">Monooxygenase</keyword>
<dbReference type="RefSeq" id="WP_111169198.1">
    <property type="nucleotide sequence ID" value="NZ_POUA01000173.1"/>
</dbReference>
<keyword evidence="1" id="KW-0285">Flavoprotein</keyword>
<dbReference type="EMBL" id="POUA01000173">
    <property type="protein sequence ID" value="PZG41420.1"/>
    <property type="molecule type" value="Genomic_DNA"/>
</dbReference>
<proteinExistence type="predicted"/>
<dbReference type="SUPFAM" id="SSF51679">
    <property type="entry name" value="Bacterial luciferase-like"/>
    <property type="match status" value="1"/>
</dbReference>
<evidence type="ECO:0000313" key="7">
    <source>
        <dbReference type="Proteomes" id="UP000248544"/>
    </source>
</evidence>
<keyword evidence="7" id="KW-1185">Reference proteome</keyword>
<dbReference type="GO" id="GO:0046306">
    <property type="term" value="P:alkanesulfonate catabolic process"/>
    <property type="evidence" value="ECO:0007669"/>
    <property type="project" value="TreeGrafter"/>
</dbReference>
<accession>A0A2W2GV12</accession>
<dbReference type="AlphaFoldDB" id="A0A2W2GV12"/>
<keyword evidence="2" id="KW-0288">FMN</keyword>
<evidence type="ECO:0000256" key="4">
    <source>
        <dbReference type="ARBA" id="ARBA00023033"/>
    </source>
</evidence>
<evidence type="ECO:0000259" key="5">
    <source>
        <dbReference type="Pfam" id="PF00296"/>
    </source>
</evidence>
<evidence type="ECO:0000313" key="6">
    <source>
        <dbReference type="EMBL" id="PZG41420.1"/>
    </source>
</evidence>
<dbReference type="GO" id="GO:0008726">
    <property type="term" value="F:alkanesulfonate monooxygenase activity"/>
    <property type="evidence" value="ECO:0007669"/>
    <property type="project" value="TreeGrafter"/>
</dbReference>
<dbReference type="InterPro" id="IPR050172">
    <property type="entry name" value="SsuD_RutA_monooxygenase"/>
</dbReference>
<dbReference type="Gene3D" id="3.20.20.30">
    <property type="entry name" value="Luciferase-like domain"/>
    <property type="match status" value="1"/>
</dbReference>
<reference evidence="6 7" key="1">
    <citation type="submission" date="2018-01" db="EMBL/GenBank/DDBJ databases">
        <title>Draft genome sequence of Sphaerisporangium sp. 7K107.</title>
        <authorList>
            <person name="Sahin N."/>
            <person name="Saygin H."/>
            <person name="Ay H."/>
        </authorList>
    </citation>
    <scope>NUCLEOTIDE SEQUENCE [LARGE SCALE GENOMIC DNA]</scope>
    <source>
        <strain evidence="6 7">7K107</strain>
    </source>
</reference>
<dbReference type="InterPro" id="IPR036661">
    <property type="entry name" value="Luciferase-like_sf"/>
</dbReference>
<organism evidence="6 7">
    <name type="scientific">Spongiactinospora gelatinilytica</name>
    <dbReference type="NCBI Taxonomy" id="2666298"/>
    <lineage>
        <taxon>Bacteria</taxon>
        <taxon>Bacillati</taxon>
        <taxon>Actinomycetota</taxon>
        <taxon>Actinomycetes</taxon>
        <taxon>Streptosporangiales</taxon>
        <taxon>Streptosporangiaceae</taxon>
        <taxon>Spongiactinospora</taxon>
    </lineage>
</organism>
<dbReference type="NCBIfam" id="TIGR03619">
    <property type="entry name" value="F420_Rv2161c"/>
    <property type="match status" value="1"/>
</dbReference>
<dbReference type="InterPro" id="IPR019921">
    <property type="entry name" value="Lucif-like_OxRdtase_Rv2161c"/>
</dbReference>
<keyword evidence="3" id="KW-0560">Oxidoreductase</keyword>
<dbReference type="InterPro" id="IPR011251">
    <property type="entry name" value="Luciferase-like_dom"/>
</dbReference>
<evidence type="ECO:0000256" key="1">
    <source>
        <dbReference type="ARBA" id="ARBA00022630"/>
    </source>
</evidence>
<evidence type="ECO:0000256" key="3">
    <source>
        <dbReference type="ARBA" id="ARBA00023002"/>
    </source>
</evidence>
<feature type="domain" description="Luciferase-like" evidence="5">
    <location>
        <begin position="7"/>
        <end position="279"/>
    </location>
</feature>